<proteinExistence type="inferred from homology"/>
<evidence type="ECO:0000256" key="3">
    <source>
        <dbReference type="ARBA" id="ARBA00023315"/>
    </source>
</evidence>
<dbReference type="AlphaFoldDB" id="A0A7W2TU71"/>
<name>A0A7W2TU71_9GAMM</name>
<comment type="caution">
    <text evidence="5">The sequence shown here is derived from an EMBL/GenBank/DDBJ whole genome shotgun (WGS) entry which is preliminary data.</text>
</comment>
<dbReference type="InterPro" id="IPR016039">
    <property type="entry name" value="Thiolase-like"/>
</dbReference>
<keyword evidence="6" id="KW-1185">Reference proteome</keyword>
<dbReference type="InterPro" id="IPR040771">
    <property type="entry name" value="TLP1_add_C"/>
</dbReference>
<dbReference type="Gene3D" id="2.40.50.840">
    <property type="match status" value="1"/>
</dbReference>
<accession>A0A7W2TU71</accession>
<protein>
    <submittedName>
        <fullName evidence="5">Acetyl-CoA acetyltransferase</fullName>
    </submittedName>
</protein>
<sequence>MTDNRPVLIGVAQQTWREADTLRSPLDVMEQMARSAVADCGSDKVLDSIDMVATVPLLADQLPGLAELLPRNIGSALCDRMAIQAQCVSTHVGGNTPQQLLTYCADALATGASKAVLLAGAEMIASLTTALQNGSDISAWQEQGRDAAVMLSEDRAGVSDIEEAHGLFEPILSYPLFESALRHANGWTEAEHKAQLGALISRMSEVAANNPYAWRQQRWTADEAISTANGNRMIYHPYTRVMNAILKVDMAAAVLMTTAGHCRELGVDPKQMVYLRGAADASEIWHLTERPTLHQSPAIEAAAKEALRQAALAVEELDLFDIYSCFPSAVQVACDAIGIAIDDPRGVTLTGGLTLFGGPGNNYSLHGIVEMVRQLRAGRGRHGMVTANGYYLTKHAIGVYSVEPGPEPWSAEQRVDPQPALDRIVPVEVASQPEGEAVVEAFTAAYDKGLPVRGIVIGRLRDGRRFVAHTAADTELLQEMLKRELVGTRGIVTAGSPVNHFQPLSAD</sequence>
<dbReference type="Gene3D" id="3.40.47.10">
    <property type="match status" value="1"/>
</dbReference>
<comment type="similarity">
    <text evidence="1">Belongs to the thiolase-like superfamily. Thiolase family.</text>
</comment>
<keyword evidence="3" id="KW-0012">Acyltransferase</keyword>
<dbReference type="PANTHER" id="PTHR18919:SF139">
    <property type="entry name" value="THIOLASE-LIKE PROTEIN TYPE 1 ADDITIONAL C-TERMINAL DOMAIN-CONTAINING PROTEIN"/>
    <property type="match status" value="1"/>
</dbReference>
<feature type="domain" description="Thiolase-like protein type 1 additional C-terminal" evidence="4">
    <location>
        <begin position="418"/>
        <end position="493"/>
    </location>
</feature>
<reference evidence="5 6" key="1">
    <citation type="submission" date="2020-07" db="EMBL/GenBank/DDBJ databases">
        <title>Halieaceae bacterium, F7430, whole genome shotgun sequencing project.</title>
        <authorList>
            <person name="Jiang S."/>
            <person name="Liu Z.W."/>
            <person name="Du Z.J."/>
        </authorList>
    </citation>
    <scope>NUCLEOTIDE SEQUENCE [LARGE SCALE GENOMIC DNA]</scope>
    <source>
        <strain evidence="5 6">F7430</strain>
    </source>
</reference>
<keyword evidence="2 5" id="KW-0808">Transferase</keyword>
<evidence type="ECO:0000256" key="1">
    <source>
        <dbReference type="ARBA" id="ARBA00010982"/>
    </source>
</evidence>
<dbReference type="Proteomes" id="UP000539350">
    <property type="component" value="Unassembled WGS sequence"/>
</dbReference>
<dbReference type="PANTHER" id="PTHR18919">
    <property type="entry name" value="ACETYL-COA C-ACYLTRANSFERASE"/>
    <property type="match status" value="1"/>
</dbReference>
<dbReference type="Pfam" id="PF18313">
    <property type="entry name" value="TLP1_add_C"/>
    <property type="match status" value="1"/>
</dbReference>
<gene>
    <name evidence="5" type="ORF">H2508_02680</name>
</gene>
<evidence type="ECO:0000313" key="6">
    <source>
        <dbReference type="Proteomes" id="UP000539350"/>
    </source>
</evidence>
<dbReference type="RefSeq" id="WP_182168844.1">
    <property type="nucleotide sequence ID" value="NZ_JACFXU010000013.1"/>
</dbReference>
<dbReference type="SUPFAM" id="SSF53901">
    <property type="entry name" value="Thiolase-like"/>
    <property type="match status" value="2"/>
</dbReference>
<organism evidence="5 6">
    <name type="scientific">Sediminihaliea albiluteola</name>
    <dbReference type="NCBI Taxonomy" id="2758564"/>
    <lineage>
        <taxon>Bacteria</taxon>
        <taxon>Pseudomonadati</taxon>
        <taxon>Pseudomonadota</taxon>
        <taxon>Gammaproteobacteria</taxon>
        <taxon>Cellvibrionales</taxon>
        <taxon>Halieaceae</taxon>
        <taxon>Sediminihaliea</taxon>
    </lineage>
</organism>
<dbReference type="EMBL" id="JACFXU010000013">
    <property type="protein sequence ID" value="MBA6412013.1"/>
    <property type="molecule type" value="Genomic_DNA"/>
</dbReference>
<evidence type="ECO:0000259" key="4">
    <source>
        <dbReference type="Pfam" id="PF18313"/>
    </source>
</evidence>
<evidence type="ECO:0000313" key="5">
    <source>
        <dbReference type="EMBL" id="MBA6412013.1"/>
    </source>
</evidence>
<evidence type="ECO:0000256" key="2">
    <source>
        <dbReference type="ARBA" id="ARBA00022679"/>
    </source>
</evidence>
<dbReference type="GO" id="GO:0016746">
    <property type="term" value="F:acyltransferase activity"/>
    <property type="evidence" value="ECO:0007669"/>
    <property type="project" value="UniProtKB-KW"/>
</dbReference>